<keyword evidence="4" id="KW-1185">Reference proteome</keyword>
<organism evidence="3 4">
    <name type="scientific">Actinomadura meridiana</name>
    <dbReference type="NCBI Taxonomy" id="559626"/>
    <lineage>
        <taxon>Bacteria</taxon>
        <taxon>Bacillati</taxon>
        <taxon>Actinomycetota</taxon>
        <taxon>Actinomycetes</taxon>
        <taxon>Streptosporangiales</taxon>
        <taxon>Thermomonosporaceae</taxon>
        <taxon>Actinomadura</taxon>
    </lineage>
</organism>
<gene>
    <name evidence="3" type="ORF">GCM10022254_73140</name>
</gene>
<evidence type="ECO:0008006" key="5">
    <source>
        <dbReference type="Google" id="ProtNLM"/>
    </source>
</evidence>
<dbReference type="Pfam" id="PF24879">
    <property type="entry name" value="DUF7737"/>
    <property type="match status" value="1"/>
</dbReference>
<dbReference type="InterPro" id="IPR025406">
    <property type="entry name" value="DUF4132"/>
</dbReference>
<feature type="domain" description="DUF7737" evidence="2">
    <location>
        <begin position="448"/>
        <end position="549"/>
    </location>
</feature>
<comment type="caution">
    <text evidence="3">The sequence shown here is derived from an EMBL/GenBank/DDBJ whole genome shotgun (WGS) entry which is preliminary data.</text>
</comment>
<dbReference type="Pfam" id="PF13569">
    <property type="entry name" value="DUF4132"/>
    <property type="match status" value="1"/>
</dbReference>
<evidence type="ECO:0000259" key="1">
    <source>
        <dbReference type="Pfam" id="PF13569"/>
    </source>
</evidence>
<dbReference type="EMBL" id="BAABAS010000029">
    <property type="protein sequence ID" value="GAA4242006.1"/>
    <property type="molecule type" value="Genomic_DNA"/>
</dbReference>
<dbReference type="InterPro" id="IPR056639">
    <property type="entry name" value="DUF7737"/>
</dbReference>
<proteinExistence type="predicted"/>
<feature type="domain" description="DUF4132" evidence="1">
    <location>
        <begin position="206"/>
        <end position="362"/>
    </location>
</feature>
<dbReference type="RefSeq" id="WP_344907216.1">
    <property type="nucleotide sequence ID" value="NZ_BAABAS010000029.1"/>
</dbReference>
<protein>
    <recommendedName>
        <fullName evidence="5">DUF4132 domain-containing protein</fullName>
    </recommendedName>
</protein>
<evidence type="ECO:0000313" key="4">
    <source>
        <dbReference type="Proteomes" id="UP001501710"/>
    </source>
</evidence>
<evidence type="ECO:0000313" key="3">
    <source>
        <dbReference type="EMBL" id="GAA4242006.1"/>
    </source>
</evidence>
<dbReference type="Proteomes" id="UP001501710">
    <property type="component" value="Unassembled WGS sequence"/>
</dbReference>
<accession>A0ABP8CQ90</accession>
<sequence>MSDDLQAHLDALKAPRPTRAWRRRTLELLDDPAARDEVLHRVRRYATKDPNPVGGRPFSDASLRNDPGARGRVWAAALLGDPGTIPLLDVIVRRAAGVTRDFEPSARLAGAAVNALAEFSDPHALDVLRGLRRDVRYPGLGAQIGTAVETAAARRGITPAQLVERGVPRHGLCRDGSLALDIGAYQAVLVIEDPLTVRLTFTGADGRPMRTVPGALKVPFAERIKELKILVKRVRATLAAERVRVEALMAVERVWTYGEWCRHYRDHPVTGVVASGLIWEFEGPDGSWHAATPCEDVLVTVDGRAHPVPAGDARVRLWHPARAVPGAVRAWRAFVADNRMTQPFRQAFRETYRHAPAESSGSLACGCFDGEVSRVFAEGRWRVRCHHDAGHGRGEVRFDRRVAGRWRETAPADVPPLVFSEGTRESDLFIRVASIADESPFGELSATAEIRGDALRRVLPHTRIADRCAIDGRFLVVRGELRDYKIHLGSGGVLMEPGEASLRVEPSRKLGMRGLFVPFEDEHLTRIVGTAFLLAADHRITDETVLRQIRPRLSPAVS</sequence>
<reference evidence="4" key="1">
    <citation type="journal article" date="2019" name="Int. J. Syst. Evol. Microbiol.">
        <title>The Global Catalogue of Microorganisms (GCM) 10K type strain sequencing project: providing services to taxonomists for standard genome sequencing and annotation.</title>
        <authorList>
            <consortium name="The Broad Institute Genomics Platform"/>
            <consortium name="The Broad Institute Genome Sequencing Center for Infectious Disease"/>
            <person name="Wu L."/>
            <person name="Ma J."/>
        </authorList>
    </citation>
    <scope>NUCLEOTIDE SEQUENCE [LARGE SCALE GENOMIC DNA]</scope>
    <source>
        <strain evidence="4">JCM 17440</strain>
    </source>
</reference>
<evidence type="ECO:0000259" key="2">
    <source>
        <dbReference type="Pfam" id="PF24879"/>
    </source>
</evidence>
<name>A0ABP8CQ90_9ACTN</name>